<dbReference type="AlphaFoldDB" id="A0A225WK52"/>
<dbReference type="EMBL" id="NBNE01000640">
    <property type="protein sequence ID" value="OWZ18111.1"/>
    <property type="molecule type" value="Genomic_DNA"/>
</dbReference>
<feature type="coiled-coil region" evidence="1">
    <location>
        <begin position="29"/>
        <end position="111"/>
    </location>
</feature>
<sequence length="403" mass="47372">MELSGSRRNKKVITSYQRALGQERAKRHYYNKLKLRDDLQRQVEQLEAQYDQLVRTMFGNKERQNQTSCLHRMYVELAQVKRTLTQENTELERLKANYLTVEKKILQLSTTESKRFSTLIQEQTDRRRNPQLKLGRLKANYLTGEKKILQLSTTESKRISTLIQEQTNRRRNPQLKVNLLTSDQFYDLMAESFLEIKEFRESKNCSSTGMDVFGWRDRHIFNQDKVAFSLNKVFHGQELEKIMGGLWPALLQPEIMVKMHPSNAKRLDEEAVVYYYTHERDEGAVRVRAFVLVMRLNLGPEGYVIVFRTLNPKTYLQQDEGFPSSGRRLKASHGEHVPVIWLNSFVWSFYEYVGNQKNDFRYTTGGEIQGNALTSANWWYIEMLRAAMDFETQVIGSRGLLRL</sequence>
<organism evidence="2 3">
    <name type="scientific">Phytophthora megakarya</name>
    <dbReference type="NCBI Taxonomy" id="4795"/>
    <lineage>
        <taxon>Eukaryota</taxon>
        <taxon>Sar</taxon>
        <taxon>Stramenopiles</taxon>
        <taxon>Oomycota</taxon>
        <taxon>Peronosporomycetes</taxon>
        <taxon>Peronosporales</taxon>
        <taxon>Peronosporaceae</taxon>
        <taxon>Phytophthora</taxon>
    </lineage>
</organism>
<gene>
    <name evidence="2" type="ORF">PHMEG_0007849</name>
</gene>
<dbReference type="Proteomes" id="UP000198211">
    <property type="component" value="Unassembled WGS sequence"/>
</dbReference>
<keyword evidence="3" id="KW-1185">Reference proteome</keyword>
<comment type="caution">
    <text evidence="2">The sequence shown here is derived from an EMBL/GenBank/DDBJ whole genome shotgun (WGS) entry which is preliminary data.</text>
</comment>
<accession>A0A225WK52</accession>
<evidence type="ECO:0000313" key="2">
    <source>
        <dbReference type="EMBL" id="OWZ18111.1"/>
    </source>
</evidence>
<evidence type="ECO:0000313" key="3">
    <source>
        <dbReference type="Proteomes" id="UP000198211"/>
    </source>
</evidence>
<evidence type="ECO:0000256" key="1">
    <source>
        <dbReference type="SAM" id="Coils"/>
    </source>
</evidence>
<name>A0A225WK52_9STRA</name>
<protein>
    <submittedName>
        <fullName evidence="2">Uncharacterized protein</fullName>
    </submittedName>
</protein>
<reference evidence="3" key="1">
    <citation type="submission" date="2017-03" db="EMBL/GenBank/DDBJ databases">
        <title>Phytopthora megakarya and P. palmivora, two closely related causual agents of cacao black pod achieved similar genome size and gene model numbers by different mechanisms.</title>
        <authorList>
            <person name="Ali S."/>
            <person name="Shao J."/>
            <person name="Larry D.J."/>
            <person name="Kronmiller B."/>
            <person name="Shen D."/>
            <person name="Strem M.D."/>
            <person name="Melnick R.L."/>
            <person name="Guiltinan M.J."/>
            <person name="Tyler B.M."/>
            <person name="Meinhardt L.W."/>
            <person name="Bailey B.A."/>
        </authorList>
    </citation>
    <scope>NUCLEOTIDE SEQUENCE [LARGE SCALE GENOMIC DNA]</scope>
    <source>
        <strain evidence="3">zdho120</strain>
    </source>
</reference>
<proteinExistence type="predicted"/>
<keyword evidence="1" id="KW-0175">Coiled coil</keyword>